<name>A0A9X2ECR6_9NOCA</name>
<gene>
    <name evidence="1" type="ORF">NDR86_31825</name>
</gene>
<reference evidence="1" key="1">
    <citation type="submission" date="2022-06" db="EMBL/GenBank/DDBJ databases">
        <title>Novel species in genus nocardia.</title>
        <authorList>
            <person name="Li F."/>
        </authorList>
    </citation>
    <scope>NUCLEOTIDE SEQUENCE</scope>
    <source>
        <strain evidence="1">CDC141</strain>
    </source>
</reference>
<protein>
    <submittedName>
        <fullName evidence="1">Uncharacterized protein</fullName>
    </submittedName>
</protein>
<keyword evidence="2" id="KW-1185">Reference proteome</keyword>
<dbReference type="EMBL" id="JAMRXG010000019">
    <property type="protein sequence ID" value="MCM6778084.1"/>
    <property type="molecule type" value="Genomic_DNA"/>
</dbReference>
<sequence length="100" mass="10932">MTLELTRAAIVSDITPETAELISGPEGDFWTLSWLPGRRLTREQAVHGMVLDEILSDPMLLDDAEALELAAVRAAELGLELERAVTLLCLRVVHRLSPAA</sequence>
<dbReference type="Proteomes" id="UP001139157">
    <property type="component" value="Unassembled WGS sequence"/>
</dbReference>
<dbReference type="AlphaFoldDB" id="A0A9X2ECR6"/>
<organism evidence="1 2">
    <name type="scientific">Nocardia pulmonis</name>
    <dbReference type="NCBI Taxonomy" id="2951408"/>
    <lineage>
        <taxon>Bacteria</taxon>
        <taxon>Bacillati</taxon>
        <taxon>Actinomycetota</taxon>
        <taxon>Actinomycetes</taxon>
        <taxon>Mycobacteriales</taxon>
        <taxon>Nocardiaceae</taxon>
        <taxon>Nocardia</taxon>
    </lineage>
</organism>
<accession>A0A9X2ECR6</accession>
<comment type="caution">
    <text evidence="1">The sequence shown here is derived from an EMBL/GenBank/DDBJ whole genome shotgun (WGS) entry which is preliminary data.</text>
</comment>
<proteinExistence type="predicted"/>
<evidence type="ECO:0000313" key="2">
    <source>
        <dbReference type="Proteomes" id="UP001139157"/>
    </source>
</evidence>
<evidence type="ECO:0000313" key="1">
    <source>
        <dbReference type="EMBL" id="MCM6778084.1"/>
    </source>
</evidence>
<dbReference type="RefSeq" id="WP_251917543.1">
    <property type="nucleotide sequence ID" value="NZ_JAMRXG010000019.1"/>
</dbReference>